<comment type="subcellular location">
    <subcellularLocation>
        <location evidence="1">Membrane</location>
        <topology evidence="1">Multi-pass membrane protein</topology>
    </subcellularLocation>
</comment>
<feature type="region of interest" description="Disordered" evidence="6">
    <location>
        <begin position="927"/>
        <end position="956"/>
    </location>
</feature>
<feature type="region of interest" description="Disordered" evidence="6">
    <location>
        <begin position="985"/>
        <end position="1057"/>
    </location>
</feature>
<evidence type="ECO:0000313" key="9">
    <source>
        <dbReference type="Proteomes" id="UP001162085"/>
    </source>
</evidence>
<dbReference type="Pfam" id="PF05277">
    <property type="entry name" value="DUF726"/>
    <property type="match status" value="1"/>
</dbReference>
<dbReference type="Proteomes" id="UP001162085">
    <property type="component" value="Chromosome 6"/>
</dbReference>
<evidence type="ECO:0000256" key="3">
    <source>
        <dbReference type="ARBA" id="ARBA00022692"/>
    </source>
</evidence>
<evidence type="ECO:0000313" key="8">
    <source>
        <dbReference type="EMBL" id="CAI4061932.1"/>
    </source>
</evidence>
<dbReference type="EMBL" id="OX365933">
    <property type="protein sequence ID" value="CAI4061932.1"/>
    <property type="molecule type" value="Genomic_DNA"/>
</dbReference>
<name>A0ABN8WSB9_SACUV</name>
<evidence type="ECO:0000256" key="2">
    <source>
        <dbReference type="ARBA" id="ARBA00009824"/>
    </source>
</evidence>
<dbReference type="InterPro" id="IPR029058">
    <property type="entry name" value="AB_hydrolase_fold"/>
</dbReference>
<evidence type="ECO:0000256" key="6">
    <source>
        <dbReference type="SAM" id="MobiDB-lite"/>
    </source>
</evidence>
<sequence>MSDSEEDLGIQLKGLKIARHLKSSEEHTCTGSVSGSDSINHDDLAIINTHSKDTIVGQDGPERVSEENSLHEEEPVTEERSLPLPQPQASTDEADSGTNRDDNAGLQDPFSSVHDPDTFADTKSREGSDSGSDSDDGWQEMPAISSFNVYNHRGELELTSKVRDPELLPETSTTAFSAKNSKNINDSRFDYTKMAAEQQAQRSYRTNKRTDFLFDHKVLKKKLNNSQNSINLTSSPSTTSLNNDDDDDSYDEYEDDVEPVNDLDRDSQLNITKNLLNDMEKFAYIGAINILANQMCTDLATLCLCIDIKSHKNLAHRLQFTQKDMAAWKTVVLSRLYDHLCISPEEIAMIEKLSLHKIELEDLCKCLKTTQSIDNPWEDGQDRDETIQEVPSNEQNDATPPSTPRQEHQTEKSDKSSVKGSPSPLKVSSKVLDPENVKDQDKLNIDVAWTIICDLFLVCLQSSTYDSRSRTLLISFAKALNMTNLEICEFERRITDSLDMEQSTEDQVWDEQNHMKDRRKSKRRKKMAYVALAMVGGSLILGLSGGLLAPVIGGGIAAGLSTIGITGATGFLTGVGGTTVVAVSSTAIGANIGARGMSKRMGSVRTFEFRPLHNNRRVNLILTVSGWMVGNEDDVRLPFSTVDPVEGDLYSLYWEPEMLKSIGQTVSIVATEIFTTSLQQILGATVLTALISSVQWPMALSKLGYILDNPWNVSLDRAWSAGKILADTLIARNLGERPITLIGFSIGARVIFSCLIELCKKKALGLIENVYLFGTPAVMKKDQLVMARSVVSGRFVNGYSDKDWFLAYLFRAAAGGFSAVMGISTIEDVEGFENVNCTEFVDGHLNYRKNMPKLMKKIGIAVLSEDFIEIEEMMNPEEVKRQRKLVSDVDAAQKKLNERKKHNSWVPKWLKPKKSKWKVMVEEAVEEGRDMQDLPETDANHNENENQDENEGKPKRKDAALVDHGALMHELELIKQAMREDELKKKKLPTEDTNEAEASTEPLAEAQFRPPSTPKINPPQSPNHFQLLSAGRTILPEDDEMNSREKRRMEFSFPDDI</sequence>
<feature type="transmembrane region" description="Helical" evidence="7">
    <location>
        <begin position="528"/>
        <end position="551"/>
    </location>
</feature>
<dbReference type="PANTHER" id="PTHR17920">
    <property type="entry name" value="TRANSMEMBRANE AND COILED-COIL DOMAIN-CONTAINING PROTEIN 4 TMCO4"/>
    <property type="match status" value="1"/>
</dbReference>
<organism evidence="8 9">
    <name type="scientific">Saccharomyces uvarum</name>
    <name type="common">Yeast</name>
    <name type="synonym">Saccharomyces bayanus var. uvarum</name>
    <dbReference type="NCBI Taxonomy" id="230603"/>
    <lineage>
        <taxon>Eukaryota</taxon>
        <taxon>Fungi</taxon>
        <taxon>Dikarya</taxon>
        <taxon>Ascomycota</taxon>
        <taxon>Saccharomycotina</taxon>
        <taxon>Saccharomycetes</taxon>
        <taxon>Saccharomycetales</taxon>
        <taxon>Saccharomycetaceae</taxon>
        <taxon>Saccharomyces</taxon>
    </lineage>
</organism>
<keyword evidence="9" id="KW-1185">Reference proteome</keyword>
<keyword evidence="4 7" id="KW-1133">Transmembrane helix</keyword>
<evidence type="ECO:0000256" key="7">
    <source>
        <dbReference type="SAM" id="Phobius"/>
    </source>
</evidence>
<feature type="compositionally biased region" description="Polar residues" evidence="6">
    <location>
        <begin position="389"/>
        <end position="400"/>
    </location>
</feature>
<feature type="compositionally biased region" description="Basic and acidic residues" evidence="6">
    <location>
        <begin position="60"/>
        <end position="81"/>
    </location>
</feature>
<feature type="compositionally biased region" description="Pro residues" evidence="6">
    <location>
        <begin position="1011"/>
        <end position="1021"/>
    </location>
</feature>
<dbReference type="InterPro" id="IPR007941">
    <property type="entry name" value="DUF726"/>
</dbReference>
<comment type="similarity">
    <text evidence="2">Belongs to the TMCO4 family.</text>
</comment>
<feature type="region of interest" description="Disordered" evidence="6">
    <location>
        <begin position="50"/>
        <end position="140"/>
    </location>
</feature>
<reference evidence="8" key="1">
    <citation type="submission" date="2022-10" db="EMBL/GenBank/DDBJ databases">
        <authorList>
            <person name="Byrne P K."/>
        </authorList>
    </citation>
    <scope>NUCLEOTIDE SEQUENCE</scope>
    <source>
        <strain evidence="8">ZP964</strain>
    </source>
</reference>
<feature type="compositionally biased region" description="Low complexity" evidence="6">
    <location>
        <begin position="232"/>
        <end position="242"/>
    </location>
</feature>
<evidence type="ECO:0000256" key="5">
    <source>
        <dbReference type="ARBA" id="ARBA00023136"/>
    </source>
</evidence>
<feature type="compositionally biased region" description="Acidic residues" evidence="6">
    <location>
        <begin position="243"/>
        <end position="259"/>
    </location>
</feature>
<protein>
    <submittedName>
        <fullName evidence="8">Uncharacterized protein</fullName>
    </submittedName>
</protein>
<feature type="transmembrane region" description="Helical" evidence="7">
    <location>
        <begin position="571"/>
        <end position="592"/>
    </location>
</feature>
<gene>
    <name evidence="8" type="primary">SUVZ06G0180</name>
    <name evidence="8" type="ORF">SUVZ_06G0180</name>
</gene>
<accession>A0ABN8WSB9</accession>
<evidence type="ECO:0000256" key="1">
    <source>
        <dbReference type="ARBA" id="ARBA00004141"/>
    </source>
</evidence>
<feature type="compositionally biased region" description="Basic and acidic residues" evidence="6">
    <location>
        <begin position="114"/>
        <end position="128"/>
    </location>
</feature>
<feature type="compositionally biased region" description="Basic and acidic residues" evidence="6">
    <location>
        <begin position="1041"/>
        <end position="1050"/>
    </location>
</feature>
<keyword evidence="5 7" id="KW-0472">Membrane</keyword>
<feature type="region of interest" description="Disordered" evidence="6">
    <location>
        <begin position="389"/>
        <end position="433"/>
    </location>
</feature>
<proteinExistence type="inferred from homology"/>
<dbReference type="PANTHER" id="PTHR17920:SF3">
    <property type="entry name" value="TRANSMEMBRANE AND COILED-COIL DOMAIN-CONTAINING PROTEIN 4"/>
    <property type="match status" value="1"/>
</dbReference>
<dbReference type="SUPFAM" id="SSF53474">
    <property type="entry name" value="alpha/beta-Hydrolases"/>
    <property type="match status" value="1"/>
</dbReference>
<evidence type="ECO:0000256" key="4">
    <source>
        <dbReference type="ARBA" id="ARBA00022989"/>
    </source>
</evidence>
<feature type="compositionally biased region" description="Basic and acidic residues" evidence="6">
    <location>
        <begin position="405"/>
        <end position="417"/>
    </location>
</feature>
<feature type="region of interest" description="Disordered" evidence="6">
    <location>
        <begin position="225"/>
        <end position="259"/>
    </location>
</feature>
<keyword evidence="3 7" id="KW-0812">Transmembrane</keyword>